<dbReference type="InterPro" id="IPR036185">
    <property type="entry name" value="DNA_heli_DnaB-like_N_sf"/>
</dbReference>
<dbReference type="InterPro" id="IPR027417">
    <property type="entry name" value="P-loop_NTPase"/>
</dbReference>
<evidence type="ECO:0000256" key="11">
    <source>
        <dbReference type="ARBA" id="ARBA00048954"/>
    </source>
</evidence>
<comment type="catalytic activity">
    <reaction evidence="11 13">
        <text>ATP + H2O = ADP + phosphate + H(+)</text>
        <dbReference type="Rhea" id="RHEA:13065"/>
        <dbReference type="ChEBI" id="CHEBI:15377"/>
        <dbReference type="ChEBI" id="CHEBI:15378"/>
        <dbReference type="ChEBI" id="CHEBI:30616"/>
        <dbReference type="ChEBI" id="CHEBI:43474"/>
        <dbReference type="ChEBI" id="CHEBI:456216"/>
        <dbReference type="EC" id="5.6.2.3"/>
    </reaction>
</comment>
<feature type="domain" description="SF4 helicase" evidence="15">
    <location>
        <begin position="194"/>
        <end position="468"/>
    </location>
</feature>
<dbReference type="Gene3D" id="3.40.50.300">
    <property type="entry name" value="P-loop containing nucleotide triphosphate hydrolases"/>
    <property type="match status" value="1"/>
</dbReference>
<evidence type="ECO:0000256" key="2">
    <source>
        <dbReference type="ARBA" id="ARBA00022515"/>
    </source>
</evidence>
<evidence type="ECO:0000256" key="12">
    <source>
        <dbReference type="NCBIfam" id="TIGR00665"/>
    </source>
</evidence>
<dbReference type="Pfam" id="PF03796">
    <property type="entry name" value="DnaB_C"/>
    <property type="match status" value="1"/>
</dbReference>
<dbReference type="FunFam" id="1.10.860.10:FF:000001">
    <property type="entry name" value="Replicative DNA helicase"/>
    <property type="match status" value="1"/>
</dbReference>
<protein>
    <recommendedName>
        <fullName evidence="12 13">Replicative DNA helicase</fullName>
        <ecNumber evidence="12 13">5.6.2.3</ecNumber>
    </recommendedName>
</protein>
<dbReference type="CDD" id="cd00984">
    <property type="entry name" value="DnaB_C"/>
    <property type="match status" value="1"/>
</dbReference>
<dbReference type="Proteomes" id="UP000823637">
    <property type="component" value="Unassembled WGS sequence"/>
</dbReference>
<proteinExistence type="inferred from homology"/>
<keyword evidence="6 13" id="KW-0347">Helicase</keyword>
<dbReference type="SUPFAM" id="SSF52540">
    <property type="entry name" value="P-loop containing nucleoside triphosphate hydrolases"/>
    <property type="match status" value="1"/>
</dbReference>
<dbReference type="PANTHER" id="PTHR30153">
    <property type="entry name" value="REPLICATIVE DNA HELICASE DNAB"/>
    <property type="match status" value="1"/>
</dbReference>
<evidence type="ECO:0000256" key="7">
    <source>
        <dbReference type="ARBA" id="ARBA00022840"/>
    </source>
</evidence>
<gene>
    <name evidence="16" type="primary">dnaB</name>
    <name evidence="16" type="ORF">IAC32_05710</name>
</gene>
<keyword evidence="2 13" id="KW-0639">Primosome</keyword>
<evidence type="ECO:0000313" key="17">
    <source>
        <dbReference type="Proteomes" id="UP000823637"/>
    </source>
</evidence>
<evidence type="ECO:0000256" key="9">
    <source>
        <dbReference type="ARBA" id="ARBA00023235"/>
    </source>
</evidence>
<evidence type="ECO:0000256" key="3">
    <source>
        <dbReference type="ARBA" id="ARBA00022705"/>
    </source>
</evidence>
<keyword evidence="5 13" id="KW-0378">Hydrolase</keyword>
<feature type="compositionally biased region" description="Polar residues" evidence="14">
    <location>
        <begin position="496"/>
        <end position="508"/>
    </location>
</feature>
<dbReference type="InterPro" id="IPR007692">
    <property type="entry name" value="DNA_helicase_DnaB"/>
</dbReference>
<dbReference type="GO" id="GO:1990077">
    <property type="term" value="C:primosome complex"/>
    <property type="evidence" value="ECO:0007669"/>
    <property type="project" value="UniProtKB-UniRule"/>
</dbReference>
<keyword evidence="9" id="KW-0413">Isomerase</keyword>
<dbReference type="PROSITE" id="PS51199">
    <property type="entry name" value="SF4_HELICASE"/>
    <property type="match status" value="1"/>
</dbReference>
<dbReference type="PANTHER" id="PTHR30153:SF2">
    <property type="entry name" value="REPLICATIVE DNA HELICASE"/>
    <property type="match status" value="1"/>
</dbReference>
<evidence type="ECO:0000313" key="16">
    <source>
        <dbReference type="EMBL" id="MBO8447221.1"/>
    </source>
</evidence>
<name>A0A9D9EIH5_9BACT</name>
<evidence type="ECO:0000256" key="8">
    <source>
        <dbReference type="ARBA" id="ARBA00023125"/>
    </source>
</evidence>
<dbReference type="InterPro" id="IPR016136">
    <property type="entry name" value="DNA_helicase_N/primase_C"/>
</dbReference>
<evidence type="ECO:0000256" key="4">
    <source>
        <dbReference type="ARBA" id="ARBA00022741"/>
    </source>
</evidence>
<feature type="region of interest" description="Disordered" evidence="14">
    <location>
        <begin position="1"/>
        <end position="23"/>
    </location>
</feature>
<comment type="caution">
    <text evidence="16">The sequence shown here is derived from an EMBL/GenBank/DDBJ whole genome shotgun (WGS) entry which is preliminary data.</text>
</comment>
<reference evidence="16" key="2">
    <citation type="journal article" date="2021" name="PeerJ">
        <title>Extensive microbial diversity within the chicken gut microbiome revealed by metagenomics and culture.</title>
        <authorList>
            <person name="Gilroy R."/>
            <person name="Ravi A."/>
            <person name="Getino M."/>
            <person name="Pursley I."/>
            <person name="Horton D.L."/>
            <person name="Alikhan N.F."/>
            <person name="Baker D."/>
            <person name="Gharbi K."/>
            <person name="Hall N."/>
            <person name="Watson M."/>
            <person name="Adriaenssens E.M."/>
            <person name="Foster-Nyarko E."/>
            <person name="Jarju S."/>
            <person name="Secka A."/>
            <person name="Antonio M."/>
            <person name="Oren A."/>
            <person name="Chaudhuri R.R."/>
            <person name="La Ragione R."/>
            <person name="Hildebrand F."/>
            <person name="Pallen M.J."/>
        </authorList>
    </citation>
    <scope>NUCLEOTIDE SEQUENCE</scope>
    <source>
        <strain evidence="16">D3-1215</strain>
    </source>
</reference>
<dbReference type="EC" id="5.6.2.3" evidence="12 13"/>
<evidence type="ECO:0000259" key="15">
    <source>
        <dbReference type="PROSITE" id="PS51199"/>
    </source>
</evidence>
<evidence type="ECO:0000256" key="10">
    <source>
        <dbReference type="ARBA" id="ARBA00044932"/>
    </source>
</evidence>
<keyword evidence="3 13" id="KW-0235">DNA replication</keyword>
<dbReference type="GO" id="GO:0006269">
    <property type="term" value="P:DNA replication, synthesis of primer"/>
    <property type="evidence" value="ECO:0007669"/>
    <property type="project" value="UniProtKB-UniRule"/>
</dbReference>
<keyword evidence="7 13" id="KW-0067">ATP-binding</keyword>
<evidence type="ECO:0000256" key="6">
    <source>
        <dbReference type="ARBA" id="ARBA00022806"/>
    </source>
</evidence>
<comment type="function">
    <text evidence="10 13">The main replicative DNA helicase, it participates in initiation and elongation during chromosome replication. Travels ahead of the DNA replisome, separating dsDNA into templates for DNA synthesis. A processive ATP-dependent 5'-3' DNA helicase it has DNA-dependent ATPase activity.</text>
</comment>
<organism evidence="16 17">
    <name type="scientific">Candidatus Enterocola intestinipullorum</name>
    <dbReference type="NCBI Taxonomy" id="2840783"/>
    <lineage>
        <taxon>Bacteria</taxon>
        <taxon>Pseudomonadati</taxon>
        <taxon>Bacteroidota</taxon>
        <taxon>Bacteroidia</taxon>
        <taxon>Bacteroidales</taxon>
        <taxon>Candidatus Enterocola</taxon>
    </lineage>
</organism>
<dbReference type="EMBL" id="JADIMR010000087">
    <property type="protein sequence ID" value="MBO8447221.1"/>
    <property type="molecule type" value="Genomic_DNA"/>
</dbReference>
<dbReference type="GO" id="GO:0005829">
    <property type="term" value="C:cytosol"/>
    <property type="evidence" value="ECO:0007669"/>
    <property type="project" value="TreeGrafter"/>
</dbReference>
<dbReference type="AlphaFoldDB" id="A0A9D9EIH5"/>
<reference evidence="16" key="1">
    <citation type="submission" date="2020-10" db="EMBL/GenBank/DDBJ databases">
        <authorList>
            <person name="Gilroy R."/>
        </authorList>
    </citation>
    <scope>NUCLEOTIDE SEQUENCE</scope>
    <source>
        <strain evidence="16">D3-1215</strain>
    </source>
</reference>
<dbReference type="InterPro" id="IPR007694">
    <property type="entry name" value="DNA_helicase_DnaB-like_C"/>
</dbReference>
<dbReference type="Pfam" id="PF00772">
    <property type="entry name" value="DnaB"/>
    <property type="match status" value="1"/>
</dbReference>
<dbReference type="NCBIfam" id="TIGR00665">
    <property type="entry name" value="DnaB"/>
    <property type="match status" value="1"/>
</dbReference>
<comment type="similarity">
    <text evidence="1 13">Belongs to the helicase family. DnaB subfamily.</text>
</comment>
<keyword evidence="8 13" id="KW-0238">DNA-binding</keyword>
<dbReference type="GO" id="GO:0043139">
    <property type="term" value="F:5'-3' DNA helicase activity"/>
    <property type="evidence" value="ECO:0007669"/>
    <property type="project" value="UniProtKB-EC"/>
</dbReference>
<dbReference type="Gene3D" id="1.10.860.10">
    <property type="entry name" value="DNAb Helicase, Chain A"/>
    <property type="match status" value="1"/>
</dbReference>
<evidence type="ECO:0000256" key="1">
    <source>
        <dbReference type="ARBA" id="ARBA00008428"/>
    </source>
</evidence>
<accession>A0A9D9EIH5</accession>
<dbReference type="SUPFAM" id="SSF48024">
    <property type="entry name" value="N-terminal domain of DnaB helicase"/>
    <property type="match status" value="1"/>
</dbReference>
<evidence type="ECO:0000256" key="13">
    <source>
        <dbReference type="RuleBase" id="RU362085"/>
    </source>
</evidence>
<evidence type="ECO:0000256" key="5">
    <source>
        <dbReference type="ARBA" id="ARBA00022801"/>
    </source>
</evidence>
<keyword evidence="4 13" id="KW-0547">Nucleotide-binding</keyword>
<dbReference type="GO" id="GO:0005524">
    <property type="term" value="F:ATP binding"/>
    <property type="evidence" value="ECO:0007669"/>
    <property type="project" value="UniProtKB-UniRule"/>
</dbReference>
<dbReference type="GO" id="GO:0016787">
    <property type="term" value="F:hydrolase activity"/>
    <property type="evidence" value="ECO:0007669"/>
    <property type="project" value="UniProtKB-KW"/>
</dbReference>
<feature type="region of interest" description="Disordered" evidence="14">
    <location>
        <begin position="488"/>
        <end position="519"/>
    </location>
</feature>
<dbReference type="InterPro" id="IPR007693">
    <property type="entry name" value="DNA_helicase_DnaB-like_N"/>
</dbReference>
<evidence type="ECO:0000256" key="14">
    <source>
        <dbReference type="SAM" id="MobiDB-lite"/>
    </source>
</evidence>
<dbReference type="GO" id="GO:0003677">
    <property type="term" value="F:DNA binding"/>
    <property type="evidence" value="ECO:0007669"/>
    <property type="project" value="UniProtKB-UniRule"/>
</dbReference>
<sequence length="519" mass="58067">METKTRNRKTREQEDDGLVESGKIPPQNVEAERAVLGGMLLEPDSYYEISSLLKPESFYVPAHKLIFEAARLLDAASKPIDIITINEQLRQMGKIEEAGGVAYINELSNCVVSAANISRYAEIVEKKYLARELIRVTSDIQKIAFDEQYEVEDLIQTVEGRIFSLTQENVKRDIVPLSDVISEALQRIQKAGTQIDGFTGVPSGFKELDKIINGWQPATLNIIAARPAMGKTAFVLSMAKNMAVEYDKTVAFFSLEMSSIELVTRLIVNVSEIEGEKIKRGQLYDYEWEQLDARASVLKKSKIFLDDSAGLSVYELCSKARKLYREHLIDCIIIDYLQLMNASGMNFGNREQEVSMISRSLKALAKELNIPVIALSQLNRGVEGRSGNDKRPQLSDLRESGAIEQDADVVVLLHRPEYYGIKQDPEDGHSLEGIAEVIIAKHRSGSVGNIQLAFKNKLIKFDNLDSGKMFPDASDEYRELGSKINNGSYFSKKGNDMTNGNRHNNNPAGTIKEDNENPF</sequence>